<dbReference type="PANTHER" id="PTHR43080">
    <property type="entry name" value="CBS DOMAIN-CONTAINING PROTEIN CBSX3, MITOCHONDRIAL"/>
    <property type="match status" value="1"/>
</dbReference>
<dbReference type="KEGG" id="dax:FDQ92_13865"/>
<protein>
    <submittedName>
        <fullName evidence="4">CBS domain-containing protein</fullName>
    </submittedName>
</protein>
<reference evidence="4 5" key="2">
    <citation type="submission" date="2019-05" db="EMBL/GenBank/DDBJ databases">
        <authorList>
            <person name="Suflita J.M."/>
            <person name="Marks C.R."/>
        </authorList>
    </citation>
    <scope>NUCLEOTIDE SEQUENCE [LARGE SCALE GENOMIC DNA]</scope>
    <source>
        <strain evidence="4 5">ALDC</strain>
    </source>
</reference>
<dbReference type="InterPro" id="IPR051257">
    <property type="entry name" value="Diverse_CBS-Domain"/>
</dbReference>
<dbReference type="CDD" id="cd04584">
    <property type="entry name" value="CBS_pair_AcuB_like"/>
    <property type="match status" value="1"/>
</dbReference>
<organism evidence="4 5">
    <name type="scientific">Desulfoglaeba alkanexedens ALDC</name>
    <dbReference type="NCBI Taxonomy" id="980445"/>
    <lineage>
        <taxon>Bacteria</taxon>
        <taxon>Pseudomonadati</taxon>
        <taxon>Thermodesulfobacteriota</taxon>
        <taxon>Syntrophobacteria</taxon>
        <taxon>Syntrophobacterales</taxon>
        <taxon>Syntrophobacteraceae</taxon>
        <taxon>Desulfoglaeba</taxon>
    </lineage>
</organism>
<evidence type="ECO:0000256" key="1">
    <source>
        <dbReference type="ARBA" id="ARBA00023122"/>
    </source>
</evidence>
<dbReference type="SMART" id="SM00116">
    <property type="entry name" value="CBS"/>
    <property type="match status" value="2"/>
</dbReference>
<dbReference type="SUPFAM" id="SSF54631">
    <property type="entry name" value="CBS-domain pair"/>
    <property type="match status" value="1"/>
</dbReference>
<dbReference type="Pfam" id="PF00571">
    <property type="entry name" value="CBS"/>
    <property type="match status" value="2"/>
</dbReference>
<dbReference type="AlphaFoldDB" id="A0A4P8L5K3"/>
<dbReference type="EMBL" id="CP040098">
    <property type="protein sequence ID" value="QCQ23164.1"/>
    <property type="molecule type" value="Genomic_DNA"/>
</dbReference>
<dbReference type="Gene3D" id="3.10.580.10">
    <property type="entry name" value="CBS-domain"/>
    <property type="match status" value="2"/>
</dbReference>
<feature type="domain" description="CBS" evidence="3">
    <location>
        <begin position="7"/>
        <end position="62"/>
    </location>
</feature>
<sequence length="226" mass="25187">MLVKECMSTPAITIDSEEPMSNAVNLMKEKGIRILPVLKKGQLVGVLSDSDIKRASPSDATLLEVHELLYLLARIKVRDIMNKNPVTIPMHFTVEEAAEKLLNYGISGAPVVDDRGDVVGVITQADMFKVLISLSGLQHRGVQFAFEIEDRPGSIKELTDVMRAAGGRIASILGTYDRTPAGNRHVYIRAYNLDRARLDVLKETLKKKAKMLYVVDHSENKREIYI</sequence>
<feature type="domain" description="CBS" evidence="3">
    <location>
        <begin position="81"/>
        <end position="139"/>
    </location>
</feature>
<dbReference type="InterPro" id="IPR046342">
    <property type="entry name" value="CBS_dom_sf"/>
</dbReference>
<dbReference type="Proteomes" id="UP000298602">
    <property type="component" value="Chromosome"/>
</dbReference>
<proteinExistence type="predicted"/>
<evidence type="ECO:0000256" key="2">
    <source>
        <dbReference type="PROSITE-ProRule" id="PRU00703"/>
    </source>
</evidence>
<evidence type="ECO:0000259" key="3">
    <source>
        <dbReference type="PROSITE" id="PS51371"/>
    </source>
</evidence>
<evidence type="ECO:0000313" key="4">
    <source>
        <dbReference type="EMBL" id="QCQ23164.1"/>
    </source>
</evidence>
<dbReference type="OrthoDB" id="9802114at2"/>
<accession>A0A4P8L5K3</accession>
<dbReference type="InterPro" id="IPR000644">
    <property type="entry name" value="CBS_dom"/>
</dbReference>
<keyword evidence="1 2" id="KW-0129">CBS domain</keyword>
<dbReference type="PANTHER" id="PTHR43080:SF2">
    <property type="entry name" value="CBS DOMAIN-CONTAINING PROTEIN"/>
    <property type="match status" value="1"/>
</dbReference>
<gene>
    <name evidence="4" type="ORF">FDQ92_13865</name>
</gene>
<evidence type="ECO:0000313" key="5">
    <source>
        <dbReference type="Proteomes" id="UP000298602"/>
    </source>
</evidence>
<dbReference type="PROSITE" id="PS51371">
    <property type="entry name" value="CBS"/>
    <property type="match status" value="2"/>
</dbReference>
<name>A0A4P8L5K3_9BACT</name>
<reference evidence="4 5" key="1">
    <citation type="submission" date="2019-05" db="EMBL/GenBank/DDBJ databases">
        <title>The Complete Genome Sequence of the n-alkane-degrading Desulfoglaeba alkanexedens ALDC reveals multiple alkylsuccinate synthase gene clusters.</title>
        <authorList>
            <person name="Callaghan A.V."/>
            <person name="Davidova I.A."/>
            <person name="Duncan K.E."/>
            <person name="Morris B."/>
            <person name="McInerney M.J."/>
        </authorList>
    </citation>
    <scope>NUCLEOTIDE SEQUENCE [LARGE SCALE GENOMIC DNA]</scope>
    <source>
        <strain evidence="4 5">ALDC</strain>
    </source>
</reference>
<keyword evidence="5" id="KW-1185">Reference proteome</keyword>